<dbReference type="AlphaFoldDB" id="A0A838CPP1"/>
<gene>
    <name evidence="1" type="ORF">H0266_02270</name>
</gene>
<keyword evidence="2" id="KW-1185">Reference proteome</keyword>
<evidence type="ECO:0000313" key="1">
    <source>
        <dbReference type="EMBL" id="MBA2173715.1"/>
    </source>
</evidence>
<evidence type="ECO:0008006" key="3">
    <source>
        <dbReference type="Google" id="ProtNLM"/>
    </source>
</evidence>
<protein>
    <recommendedName>
        <fullName evidence="3">NlpC/P60 family protein</fullName>
    </recommendedName>
</protein>
<dbReference type="RefSeq" id="WP_181470757.1">
    <property type="nucleotide sequence ID" value="NZ_JACEFG010000001.1"/>
</dbReference>
<proteinExistence type="predicted"/>
<organism evidence="1 2">
    <name type="scientific">Halobacillus locisalis</name>
    <dbReference type="NCBI Taxonomy" id="220753"/>
    <lineage>
        <taxon>Bacteria</taxon>
        <taxon>Bacillati</taxon>
        <taxon>Bacillota</taxon>
        <taxon>Bacilli</taxon>
        <taxon>Bacillales</taxon>
        <taxon>Bacillaceae</taxon>
        <taxon>Halobacillus</taxon>
    </lineage>
</organism>
<accession>A0A838CPP1</accession>
<dbReference type="EMBL" id="JACEFG010000001">
    <property type="protein sequence ID" value="MBA2173715.1"/>
    <property type="molecule type" value="Genomic_DNA"/>
</dbReference>
<comment type="caution">
    <text evidence="1">The sequence shown here is derived from an EMBL/GenBank/DDBJ whole genome shotgun (WGS) entry which is preliminary data.</text>
</comment>
<reference evidence="1 2" key="1">
    <citation type="journal article" date="2004" name="Extremophiles">
        <title>Halobacillus locisalis sp. nov., a halophilic bacterium isolated from a marine solar saltern of the Yellow Sea in Korea.</title>
        <authorList>
            <person name="Yoon J.H."/>
            <person name="Kang K.H."/>
            <person name="Oh T.K."/>
            <person name="Park Y.H."/>
        </authorList>
    </citation>
    <scope>NUCLEOTIDE SEQUENCE [LARGE SCALE GENOMIC DNA]</scope>
    <source>
        <strain evidence="1 2">KCTC 3788</strain>
    </source>
</reference>
<sequence>MRTTIEPTEIQILSWMETFVPNKDFFFLSKKHLRKFDKYIEEILIVPEKEFFQHAAYKQVQLVNSYAYWNLSDEVQLVMIAPPEWIESLPYPLKQELLTTQVEMKRGLVLSNFDSTVDREYQIREGDDHYLVLQKAMWSRFSYSTKKDLLLRYALLWDDFEACTPPENTPDLIKRYANSFPSEAGSNCLSTTLFALREQEWMIREWVHPETFRIQLQNTHVKKTDMNLKAGDVLVWEDHKGLLQHASYYLGEDKCFNKNGQTFFNPWKVVQAEDLFQKWDSYNRHVYRKLG</sequence>
<evidence type="ECO:0000313" key="2">
    <source>
        <dbReference type="Proteomes" id="UP000571017"/>
    </source>
</evidence>
<name>A0A838CPP1_9BACI</name>
<dbReference type="Proteomes" id="UP000571017">
    <property type="component" value="Unassembled WGS sequence"/>
</dbReference>